<evidence type="ECO:0000313" key="2">
    <source>
        <dbReference type="Proteomes" id="UP000325385"/>
    </source>
</evidence>
<reference evidence="2" key="1">
    <citation type="submission" date="2018-09" db="EMBL/GenBank/DDBJ databases">
        <title>Nocardia yunnanensis sp. nov., an actinomycete isolated from a soil sample.</title>
        <authorList>
            <person name="Zhang J."/>
        </authorList>
    </citation>
    <scope>NUCLEOTIDE SEQUENCE [LARGE SCALE GENOMIC DNA]</scope>
    <source>
        <strain evidence="2">21-3</strain>
    </source>
</reference>
<protein>
    <submittedName>
        <fullName evidence="1">AlpA family phage regulatory protein</fullName>
    </submittedName>
</protein>
<dbReference type="InterPro" id="IPR010260">
    <property type="entry name" value="AlpA"/>
</dbReference>
<dbReference type="SUPFAM" id="SSF46955">
    <property type="entry name" value="Putative DNA-binding domain"/>
    <property type="match status" value="1"/>
</dbReference>
<evidence type="ECO:0000313" key="1">
    <source>
        <dbReference type="EMBL" id="QFI63765.1"/>
    </source>
</evidence>
<dbReference type="Pfam" id="PF05930">
    <property type="entry name" value="Phage_AlpA"/>
    <property type="match status" value="1"/>
</dbReference>
<proteinExistence type="predicted"/>
<dbReference type="AlphaFoldDB" id="A0A5P6NCU1"/>
<dbReference type="InterPro" id="IPR009061">
    <property type="entry name" value="DNA-bd_dom_put_sf"/>
</dbReference>
<gene>
    <name evidence="1" type="ORF">D0Y83_11190</name>
</gene>
<name>A0A5P6NCU1_9SPHN</name>
<accession>A0A5P6NCU1</accession>
<dbReference type="Proteomes" id="UP000325385">
    <property type="component" value="Chromosome"/>
</dbReference>
<dbReference type="RefSeq" id="WP_151885900.1">
    <property type="nucleotide sequence ID" value="NZ_CP032228.1"/>
</dbReference>
<dbReference type="GeneID" id="69697872"/>
<sequence length="60" mass="6549">MAQLLTPKAVCEKIALSRATLDRLVTAGDFPAPVRLTPKRLAFDAAKVDRWIDQKLGEAA</sequence>
<dbReference type="EMBL" id="CP032228">
    <property type="protein sequence ID" value="QFI63765.1"/>
    <property type="molecule type" value="Genomic_DNA"/>
</dbReference>
<organism evidence="1 2">
    <name type="scientific">Qipengyuania flava</name>
    <dbReference type="NCBI Taxonomy" id="192812"/>
    <lineage>
        <taxon>Bacteria</taxon>
        <taxon>Pseudomonadati</taxon>
        <taxon>Pseudomonadota</taxon>
        <taxon>Alphaproteobacteria</taxon>
        <taxon>Sphingomonadales</taxon>
        <taxon>Erythrobacteraceae</taxon>
        <taxon>Qipengyuania</taxon>
    </lineage>
</organism>